<sequence length="110" mass="12840">MSFDVVILQSAETDLKELRSYLTKHFSSQTWQVTYTALRAAIRHLATQPYAGSIPEEIERLNISQYRQILSGKNRVIYEVRDKTVYIHIIADTRKNLPTLLMKRLLQMNS</sequence>
<organism evidence="2 3">
    <name type="scientific">Pseudomonas brassicacearum</name>
    <dbReference type="NCBI Taxonomy" id="930166"/>
    <lineage>
        <taxon>Bacteria</taxon>
        <taxon>Pseudomonadati</taxon>
        <taxon>Pseudomonadota</taxon>
        <taxon>Gammaproteobacteria</taxon>
        <taxon>Pseudomonadales</taxon>
        <taxon>Pseudomonadaceae</taxon>
        <taxon>Pseudomonas</taxon>
    </lineage>
</organism>
<dbReference type="OrthoDB" id="9798046at2"/>
<evidence type="ECO:0000313" key="3">
    <source>
        <dbReference type="Proteomes" id="UP000286071"/>
    </source>
</evidence>
<dbReference type="InterPro" id="IPR007712">
    <property type="entry name" value="RelE/ParE_toxin"/>
</dbReference>
<comment type="caution">
    <text evidence="2">The sequence shown here is derived from an EMBL/GenBank/DDBJ whole genome shotgun (WGS) entry which is preliminary data.</text>
</comment>
<evidence type="ECO:0000256" key="1">
    <source>
        <dbReference type="ARBA" id="ARBA00022649"/>
    </source>
</evidence>
<gene>
    <name evidence="2" type="ORF">BK659_04680</name>
</gene>
<dbReference type="Gene3D" id="3.30.2310.20">
    <property type="entry name" value="RelE-like"/>
    <property type="match status" value="1"/>
</dbReference>
<dbReference type="Pfam" id="PF05016">
    <property type="entry name" value="ParE_toxin"/>
    <property type="match status" value="1"/>
</dbReference>
<keyword evidence="1" id="KW-1277">Toxin-antitoxin system</keyword>
<reference evidence="2 3" key="1">
    <citation type="submission" date="2016-10" db="EMBL/GenBank/DDBJ databases">
        <title>Comparative genome analysis of multiple Pseudomonas spp. focuses on biocontrol and plant growth promoting traits.</title>
        <authorList>
            <person name="Tao X.-Y."/>
            <person name="Taylor C.G."/>
        </authorList>
    </citation>
    <scope>NUCLEOTIDE SEQUENCE [LARGE SCALE GENOMIC DNA]</scope>
    <source>
        <strain evidence="2 3">48H11</strain>
    </source>
</reference>
<dbReference type="Proteomes" id="UP000286071">
    <property type="component" value="Unassembled WGS sequence"/>
</dbReference>
<dbReference type="EMBL" id="MOBJ01000003">
    <property type="protein sequence ID" value="RON10812.1"/>
    <property type="molecule type" value="Genomic_DNA"/>
</dbReference>
<dbReference type="SUPFAM" id="SSF143011">
    <property type="entry name" value="RelE-like"/>
    <property type="match status" value="1"/>
</dbReference>
<dbReference type="InterPro" id="IPR035093">
    <property type="entry name" value="RelE/ParE_toxin_dom_sf"/>
</dbReference>
<evidence type="ECO:0000313" key="2">
    <source>
        <dbReference type="EMBL" id="RON10812.1"/>
    </source>
</evidence>
<dbReference type="RefSeq" id="WP_123423987.1">
    <property type="nucleotide sequence ID" value="NZ_MOBJ01000003.1"/>
</dbReference>
<protein>
    <submittedName>
        <fullName evidence="2">Plasmid stabilization protein</fullName>
    </submittedName>
</protein>
<accession>A0A423HCA5</accession>
<dbReference type="AlphaFoldDB" id="A0A423HCA5"/>
<proteinExistence type="predicted"/>
<name>A0A423HCA5_9PSED</name>